<name>A0AA37WG82_9ALTE</name>
<dbReference type="RefSeq" id="WP_284216223.1">
    <property type="nucleotide sequence ID" value="NZ_BSOT01000005.1"/>
</dbReference>
<reference evidence="2" key="1">
    <citation type="journal article" date="2014" name="Int. J. Syst. Evol. Microbiol.">
        <title>Complete genome sequence of Corynebacterium casei LMG S-19264T (=DSM 44701T), isolated from a smear-ripened cheese.</title>
        <authorList>
            <consortium name="US DOE Joint Genome Institute (JGI-PGF)"/>
            <person name="Walter F."/>
            <person name="Albersmeier A."/>
            <person name="Kalinowski J."/>
            <person name="Ruckert C."/>
        </authorList>
    </citation>
    <scope>NUCLEOTIDE SEQUENCE</scope>
    <source>
        <strain evidence="2">NBRC 110023</strain>
    </source>
</reference>
<dbReference type="InterPro" id="IPR024624">
    <property type="entry name" value="Pyridox_Oxase_Alr4036_FMN-bd"/>
</dbReference>
<evidence type="ECO:0000313" key="2">
    <source>
        <dbReference type="EMBL" id="GLR69916.1"/>
    </source>
</evidence>
<sequence>MQIPEWRQRLVRSLGLSSDKPEANYFQLATVNSENQARNRTVVFRGFVDNTSHLTVITDKRSGKFKELCKNDTAEIAWYFAKTREQYRISARVQACCLQPASEDKTLNTHNYLVDSLWNKLSEKTKSSFFNVSPATPFSDEIHNQLNIGSDVSENFCVLVFIPNQVDYLDLNTEPHTRLISRVSPEHASRNASELPAFWTVERVVA</sequence>
<feature type="domain" description="Pyridoxamine 5'-phosphate oxidase Alr4036 family FMN-binding" evidence="1">
    <location>
        <begin position="4"/>
        <end position="94"/>
    </location>
</feature>
<dbReference type="Proteomes" id="UP001156601">
    <property type="component" value="Unassembled WGS sequence"/>
</dbReference>
<organism evidence="2 3">
    <name type="scientific">Agaribacter marinus</name>
    <dbReference type="NCBI Taxonomy" id="1431249"/>
    <lineage>
        <taxon>Bacteria</taxon>
        <taxon>Pseudomonadati</taxon>
        <taxon>Pseudomonadota</taxon>
        <taxon>Gammaproteobacteria</taxon>
        <taxon>Alteromonadales</taxon>
        <taxon>Alteromonadaceae</taxon>
        <taxon>Agaribacter</taxon>
    </lineage>
</organism>
<dbReference type="PANTHER" id="PTHR28243:SF1">
    <property type="entry name" value="PYRIDOXAMINE 5'-PHOSPHATE OXIDASE ALR4036 FAMILY FMN-BINDING DOMAIN-CONTAINING PROTEIN"/>
    <property type="match status" value="1"/>
</dbReference>
<dbReference type="InterPro" id="IPR012349">
    <property type="entry name" value="Split_barrel_FMN-bd"/>
</dbReference>
<keyword evidence="3" id="KW-1185">Reference proteome</keyword>
<protein>
    <recommendedName>
        <fullName evidence="1">Pyridoxamine 5'-phosphate oxidase Alr4036 family FMN-binding domain-containing protein</fullName>
    </recommendedName>
</protein>
<accession>A0AA37WG82</accession>
<proteinExistence type="predicted"/>
<gene>
    <name evidence="2" type="ORF">GCM10007852_08240</name>
</gene>
<comment type="caution">
    <text evidence="2">The sequence shown here is derived from an EMBL/GenBank/DDBJ whole genome shotgun (WGS) entry which is preliminary data.</text>
</comment>
<reference evidence="2" key="2">
    <citation type="submission" date="2023-01" db="EMBL/GenBank/DDBJ databases">
        <title>Draft genome sequence of Agaribacter marinus strain NBRC 110023.</title>
        <authorList>
            <person name="Sun Q."/>
            <person name="Mori K."/>
        </authorList>
    </citation>
    <scope>NUCLEOTIDE SEQUENCE</scope>
    <source>
        <strain evidence="2">NBRC 110023</strain>
    </source>
</reference>
<dbReference type="Gene3D" id="2.30.110.10">
    <property type="entry name" value="Electron Transport, Fmn-binding Protein, Chain A"/>
    <property type="match status" value="1"/>
</dbReference>
<evidence type="ECO:0000259" key="1">
    <source>
        <dbReference type="Pfam" id="PF12766"/>
    </source>
</evidence>
<dbReference type="Pfam" id="PF12766">
    <property type="entry name" value="Pyridox_oxase_2"/>
    <property type="match status" value="1"/>
</dbReference>
<dbReference type="SUPFAM" id="SSF50475">
    <property type="entry name" value="FMN-binding split barrel"/>
    <property type="match status" value="1"/>
</dbReference>
<dbReference type="GO" id="GO:0010181">
    <property type="term" value="F:FMN binding"/>
    <property type="evidence" value="ECO:0007669"/>
    <property type="project" value="InterPro"/>
</dbReference>
<dbReference type="PANTHER" id="PTHR28243">
    <property type="entry name" value="AGL049CP"/>
    <property type="match status" value="1"/>
</dbReference>
<dbReference type="AlphaFoldDB" id="A0AA37WG82"/>
<dbReference type="EMBL" id="BSOT01000005">
    <property type="protein sequence ID" value="GLR69916.1"/>
    <property type="molecule type" value="Genomic_DNA"/>
</dbReference>
<evidence type="ECO:0000313" key="3">
    <source>
        <dbReference type="Proteomes" id="UP001156601"/>
    </source>
</evidence>